<organism evidence="10 11">
    <name type="scientific">Aerophobetes bacterium</name>
    <dbReference type="NCBI Taxonomy" id="2030807"/>
    <lineage>
        <taxon>Bacteria</taxon>
        <taxon>Candidatus Aerophobota</taxon>
    </lineage>
</organism>
<comment type="caution">
    <text evidence="10">The sequence shown here is derived from an EMBL/GenBank/DDBJ whole genome shotgun (WGS) entry which is preliminary data.</text>
</comment>
<evidence type="ECO:0000256" key="1">
    <source>
        <dbReference type="ARBA" id="ARBA00001286"/>
    </source>
</evidence>
<proteinExistence type="inferred from homology"/>
<keyword evidence="7" id="KW-0234">DNA repair</keyword>
<dbReference type="Pfam" id="PF01035">
    <property type="entry name" value="DNA_binding_1"/>
    <property type="match status" value="1"/>
</dbReference>
<dbReference type="NCBIfam" id="TIGR00589">
    <property type="entry name" value="ogt"/>
    <property type="match status" value="1"/>
</dbReference>
<dbReference type="GO" id="GO:0003908">
    <property type="term" value="F:methylated-DNA-[protein]-cysteine S-methyltransferase activity"/>
    <property type="evidence" value="ECO:0007669"/>
    <property type="project" value="UniProtKB-EC"/>
</dbReference>
<evidence type="ECO:0000256" key="7">
    <source>
        <dbReference type="ARBA" id="ARBA00023204"/>
    </source>
</evidence>
<dbReference type="PROSITE" id="PS00374">
    <property type="entry name" value="MGMT"/>
    <property type="match status" value="1"/>
</dbReference>
<evidence type="ECO:0000256" key="2">
    <source>
        <dbReference type="ARBA" id="ARBA00008711"/>
    </source>
</evidence>
<dbReference type="Proteomes" id="UP000277457">
    <property type="component" value="Unassembled WGS sequence"/>
</dbReference>
<dbReference type="InterPro" id="IPR001497">
    <property type="entry name" value="MethylDNA_cys_MeTrfase_AS"/>
</dbReference>
<evidence type="ECO:0000313" key="11">
    <source>
        <dbReference type="Proteomes" id="UP000277457"/>
    </source>
</evidence>
<dbReference type="AlphaFoldDB" id="A0A662D2N9"/>
<dbReference type="PANTHER" id="PTHR10815:SF13">
    <property type="entry name" value="METHYLATED-DNA--PROTEIN-CYSTEINE METHYLTRANSFERASE"/>
    <property type="match status" value="1"/>
</dbReference>
<evidence type="ECO:0000313" key="10">
    <source>
        <dbReference type="EMBL" id="RLE07641.1"/>
    </source>
</evidence>
<name>A0A662D2N9_UNCAE</name>
<comment type="similarity">
    <text evidence="2">Belongs to the MGMT family.</text>
</comment>
<dbReference type="Gene3D" id="1.10.10.10">
    <property type="entry name" value="Winged helix-like DNA-binding domain superfamily/Winged helix DNA-binding domain"/>
    <property type="match status" value="1"/>
</dbReference>
<dbReference type="InterPro" id="IPR036217">
    <property type="entry name" value="MethylDNA_cys_MeTrfase_DNAb"/>
</dbReference>
<dbReference type="CDD" id="cd06445">
    <property type="entry name" value="ATase"/>
    <property type="match status" value="1"/>
</dbReference>
<dbReference type="EMBL" id="QMPY01000078">
    <property type="protein sequence ID" value="RLE07641.1"/>
    <property type="molecule type" value="Genomic_DNA"/>
</dbReference>
<dbReference type="PANTHER" id="PTHR10815">
    <property type="entry name" value="METHYLATED-DNA--PROTEIN-CYSTEINE METHYLTRANSFERASE"/>
    <property type="match status" value="1"/>
</dbReference>
<evidence type="ECO:0000256" key="4">
    <source>
        <dbReference type="ARBA" id="ARBA00022603"/>
    </source>
</evidence>
<evidence type="ECO:0000256" key="8">
    <source>
        <dbReference type="ARBA" id="ARBA00049348"/>
    </source>
</evidence>
<gene>
    <name evidence="10" type="ORF">DRZ78_02625</name>
</gene>
<evidence type="ECO:0000256" key="6">
    <source>
        <dbReference type="ARBA" id="ARBA00022763"/>
    </source>
</evidence>
<accession>A0A662D2N9</accession>
<dbReference type="SUPFAM" id="SSF46767">
    <property type="entry name" value="Methylated DNA-protein cysteine methyltransferase, C-terminal domain"/>
    <property type="match status" value="1"/>
</dbReference>
<keyword evidence="4 10" id="KW-0489">Methyltransferase</keyword>
<dbReference type="InterPro" id="IPR036388">
    <property type="entry name" value="WH-like_DNA-bd_sf"/>
</dbReference>
<evidence type="ECO:0000256" key="3">
    <source>
        <dbReference type="ARBA" id="ARBA00011918"/>
    </source>
</evidence>
<evidence type="ECO:0000259" key="9">
    <source>
        <dbReference type="Pfam" id="PF01035"/>
    </source>
</evidence>
<keyword evidence="6" id="KW-0227">DNA damage</keyword>
<dbReference type="InterPro" id="IPR014048">
    <property type="entry name" value="MethylDNA_cys_MeTrfase_DNA-bd"/>
</dbReference>
<evidence type="ECO:0000256" key="5">
    <source>
        <dbReference type="ARBA" id="ARBA00022679"/>
    </source>
</evidence>
<dbReference type="FunFam" id="1.10.10.10:FF:000214">
    <property type="entry name" value="Methylated-DNA--protein-cysteine methyltransferase"/>
    <property type="match status" value="1"/>
</dbReference>
<feature type="domain" description="Methylated-DNA-[protein]-cysteine S-methyltransferase DNA binding" evidence="9">
    <location>
        <begin position="90"/>
        <end position="168"/>
    </location>
</feature>
<comment type="catalytic activity">
    <reaction evidence="1">
        <text>a 4-O-methyl-thymidine in DNA + L-cysteinyl-[protein] = a thymidine in DNA + S-methyl-L-cysteinyl-[protein]</text>
        <dbReference type="Rhea" id="RHEA:53428"/>
        <dbReference type="Rhea" id="RHEA-COMP:10131"/>
        <dbReference type="Rhea" id="RHEA-COMP:10132"/>
        <dbReference type="Rhea" id="RHEA-COMP:13555"/>
        <dbReference type="Rhea" id="RHEA-COMP:13556"/>
        <dbReference type="ChEBI" id="CHEBI:29950"/>
        <dbReference type="ChEBI" id="CHEBI:82612"/>
        <dbReference type="ChEBI" id="CHEBI:137386"/>
        <dbReference type="ChEBI" id="CHEBI:137387"/>
        <dbReference type="EC" id="2.1.1.63"/>
    </reaction>
</comment>
<dbReference type="GO" id="GO:0032259">
    <property type="term" value="P:methylation"/>
    <property type="evidence" value="ECO:0007669"/>
    <property type="project" value="UniProtKB-KW"/>
</dbReference>
<dbReference type="GO" id="GO:0006281">
    <property type="term" value="P:DNA repair"/>
    <property type="evidence" value="ECO:0007669"/>
    <property type="project" value="UniProtKB-KW"/>
</dbReference>
<dbReference type="EC" id="2.1.1.63" evidence="3"/>
<comment type="catalytic activity">
    <reaction evidence="8">
        <text>a 6-O-methyl-2'-deoxyguanosine in DNA + L-cysteinyl-[protein] = S-methyl-L-cysteinyl-[protein] + a 2'-deoxyguanosine in DNA</text>
        <dbReference type="Rhea" id="RHEA:24000"/>
        <dbReference type="Rhea" id="RHEA-COMP:10131"/>
        <dbReference type="Rhea" id="RHEA-COMP:10132"/>
        <dbReference type="Rhea" id="RHEA-COMP:11367"/>
        <dbReference type="Rhea" id="RHEA-COMP:11368"/>
        <dbReference type="ChEBI" id="CHEBI:29950"/>
        <dbReference type="ChEBI" id="CHEBI:82612"/>
        <dbReference type="ChEBI" id="CHEBI:85445"/>
        <dbReference type="ChEBI" id="CHEBI:85448"/>
        <dbReference type="EC" id="2.1.1.63"/>
    </reaction>
</comment>
<sequence length="178" mass="20643">MFARTKQESVLIVKVSSFWAEAVSDGRKLLRICLSYRKDDFQSIYKLNFEEKKRLPPLLQRLKCDLIIYGSGSKVDFSCYPLQTEGYSSFTRRVWAEVREIPYGRFCSYKWIAQRLNNRGYRAIGKALSINPFPIIIPCHRVIREDGSLGGYSQGMRIKKELLRIEGVLPLLPQAKMI</sequence>
<reference evidence="10 11" key="1">
    <citation type="submission" date="2018-06" db="EMBL/GenBank/DDBJ databases">
        <title>Extensive metabolic versatility and redundancy in microbially diverse, dynamic hydrothermal sediments.</title>
        <authorList>
            <person name="Dombrowski N."/>
            <person name="Teske A."/>
            <person name="Baker B.J."/>
        </authorList>
    </citation>
    <scope>NUCLEOTIDE SEQUENCE [LARGE SCALE GENOMIC DNA]</scope>
    <source>
        <strain evidence="10">B7_G13</strain>
    </source>
</reference>
<keyword evidence="5 10" id="KW-0808">Transferase</keyword>
<protein>
    <recommendedName>
        <fullName evidence="3">methylated-DNA--[protein]-cysteine S-methyltransferase</fullName>
        <ecNumber evidence="3">2.1.1.63</ecNumber>
    </recommendedName>
</protein>